<organism evidence="2 3">
    <name type="scientific">Tetradesmus obliquus</name>
    <name type="common">Green alga</name>
    <name type="synonym">Acutodesmus obliquus</name>
    <dbReference type="NCBI Taxonomy" id="3088"/>
    <lineage>
        <taxon>Eukaryota</taxon>
        <taxon>Viridiplantae</taxon>
        <taxon>Chlorophyta</taxon>
        <taxon>core chlorophytes</taxon>
        <taxon>Chlorophyceae</taxon>
        <taxon>CS clade</taxon>
        <taxon>Sphaeropleales</taxon>
        <taxon>Scenedesmaceae</taxon>
        <taxon>Tetradesmus</taxon>
    </lineage>
</organism>
<evidence type="ECO:0000313" key="3">
    <source>
        <dbReference type="Proteomes" id="UP000256970"/>
    </source>
</evidence>
<keyword evidence="3" id="KW-1185">Reference proteome</keyword>
<sequence>MPCSYATGLLYKGKGLAAAFNATRSTYRISRNKRAILGNLGAGLNLTQIAQAACGVKDITDPECVDVLLLALTPSAYSSNNPADTPGRRGSVSPAQNQDRCFACVGFALTAAAEAAINVYKQQSWQKLNLSEQDLSFCKLYPRASCDTGAFYDDAVEWVNEGRVSK</sequence>
<reference evidence="2 3" key="1">
    <citation type="submission" date="2016-10" db="EMBL/GenBank/DDBJ databases">
        <authorList>
            <person name="Cai Z."/>
        </authorList>
    </citation>
    <scope>NUCLEOTIDE SEQUENCE [LARGE SCALE GENOMIC DNA]</scope>
</reference>
<dbReference type="GO" id="GO:0008234">
    <property type="term" value="F:cysteine-type peptidase activity"/>
    <property type="evidence" value="ECO:0007669"/>
    <property type="project" value="InterPro"/>
</dbReference>
<dbReference type="Proteomes" id="UP000256970">
    <property type="component" value="Unassembled WGS sequence"/>
</dbReference>
<dbReference type="InterPro" id="IPR000668">
    <property type="entry name" value="Peptidase_C1A_C"/>
</dbReference>
<dbReference type="InterPro" id="IPR038765">
    <property type="entry name" value="Papain-like_cys_pep_sf"/>
</dbReference>
<dbReference type="SUPFAM" id="SSF54001">
    <property type="entry name" value="Cysteine proteinases"/>
    <property type="match status" value="1"/>
</dbReference>
<dbReference type="AlphaFoldDB" id="A0A383W070"/>
<feature type="domain" description="Peptidase C1A papain C-terminal" evidence="1">
    <location>
        <begin position="89"/>
        <end position="162"/>
    </location>
</feature>
<evidence type="ECO:0000313" key="2">
    <source>
        <dbReference type="EMBL" id="SZX71088.1"/>
    </source>
</evidence>
<dbReference type="EMBL" id="FNXT01001024">
    <property type="protein sequence ID" value="SZX71088.1"/>
    <property type="molecule type" value="Genomic_DNA"/>
</dbReference>
<accession>A0A383W070</accession>
<evidence type="ECO:0000259" key="1">
    <source>
        <dbReference type="Pfam" id="PF00112"/>
    </source>
</evidence>
<gene>
    <name evidence="2" type="ORF">BQ4739_LOCUS11229</name>
</gene>
<proteinExistence type="predicted"/>
<protein>
    <recommendedName>
        <fullName evidence="1">Peptidase C1A papain C-terminal domain-containing protein</fullName>
    </recommendedName>
</protein>
<dbReference type="Gene3D" id="3.90.70.10">
    <property type="entry name" value="Cysteine proteinases"/>
    <property type="match status" value="1"/>
</dbReference>
<dbReference type="GO" id="GO:0006508">
    <property type="term" value="P:proteolysis"/>
    <property type="evidence" value="ECO:0007669"/>
    <property type="project" value="InterPro"/>
</dbReference>
<dbReference type="Pfam" id="PF00112">
    <property type="entry name" value="Peptidase_C1"/>
    <property type="match status" value="1"/>
</dbReference>
<name>A0A383W070_TETOB</name>